<dbReference type="EMBL" id="CAJOAY010000778">
    <property type="protein sequence ID" value="CAF3733388.1"/>
    <property type="molecule type" value="Genomic_DNA"/>
</dbReference>
<organism evidence="4 8">
    <name type="scientific">Adineta steineri</name>
    <dbReference type="NCBI Taxonomy" id="433720"/>
    <lineage>
        <taxon>Eukaryota</taxon>
        <taxon>Metazoa</taxon>
        <taxon>Spiralia</taxon>
        <taxon>Gnathifera</taxon>
        <taxon>Rotifera</taxon>
        <taxon>Eurotatoria</taxon>
        <taxon>Bdelloidea</taxon>
        <taxon>Adinetida</taxon>
        <taxon>Adinetidae</taxon>
        <taxon>Adineta</taxon>
    </lineage>
</organism>
<feature type="transmembrane region" description="Helical" evidence="1">
    <location>
        <begin position="6"/>
        <end position="25"/>
    </location>
</feature>
<dbReference type="Proteomes" id="UP000663844">
    <property type="component" value="Unassembled WGS sequence"/>
</dbReference>
<dbReference type="Proteomes" id="UP000663860">
    <property type="component" value="Unassembled WGS sequence"/>
</dbReference>
<keyword evidence="1" id="KW-0472">Membrane</keyword>
<dbReference type="EMBL" id="CAJOAZ010004253">
    <property type="protein sequence ID" value="CAF4051030.1"/>
    <property type="molecule type" value="Genomic_DNA"/>
</dbReference>
<keyword evidence="1" id="KW-0812">Transmembrane</keyword>
<evidence type="ECO:0000256" key="1">
    <source>
        <dbReference type="SAM" id="Phobius"/>
    </source>
</evidence>
<dbReference type="Proteomes" id="UP000663845">
    <property type="component" value="Unassembled WGS sequence"/>
</dbReference>
<dbReference type="Proteomes" id="UP000663881">
    <property type="component" value="Unassembled WGS sequence"/>
</dbReference>
<evidence type="ECO:0000313" key="8">
    <source>
        <dbReference type="Proteomes" id="UP000663891"/>
    </source>
</evidence>
<keyword evidence="1" id="KW-1133">Transmembrane helix</keyword>
<name>A0A815LDJ2_9BILA</name>
<evidence type="ECO:0000313" key="5">
    <source>
        <dbReference type="EMBL" id="CAF3630836.1"/>
    </source>
</evidence>
<evidence type="ECO:0000313" key="7">
    <source>
        <dbReference type="EMBL" id="CAF4051030.1"/>
    </source>
</evidence>
<dbReference type="AlphaFoldDB" id="A0A815LDJ2"/>
<dbReference type="EMBL" id="CAJNOG010000038">
    <property type="protein sequence ID" value="CAF0817797.1"/>
    <property type="molecule type" value="Genomic_DNA"/>
</dbReference>
<dbReference type="EMBL" id="CAJOBB010000260">
    <property type="protein sequence ID" value="CAF3630836.1"/>
    <property type="molecule type" value="Genomic_DNA"/>
</dbReference>
<sequence>MPQLHLFTFYIGIYVDTIGLFYKLFNEDIRRTLSNIGQQHATSIVNYVGTSKASCSIFSLTFAFDYLEYLGNAFPNIVFSFS</sequence>
<dbReference type="EMBL" id="CAJNOE010000609">
    <property type="protein sequence ID" value="CAF1288334.1"/>
    <property type="molecule type" value="Genomic_DNA"/>
</dbReference>
<proteinExistence type="predicted"/>
<dbReference type="OrthoDB" id="9995698at2759"/>
<reference evidence="4" key="1">
    <citation type="submission" date="2021-02" db="EMBL/GenBank/DDBJ databases">
        <authorList>
            <person name="Nowell W R."/>
        </authorList>
    </citation>
    <scope>NUCLEOTIDE SEQUENCE</scope>
</reference>
<dbReference type="EMBL" id="CAJNON010000951">
    <property type="protein sequence ID" value="CAF1408454.1"/>
    <property type="molecule type" value="Genomic_DNA"/>
</dbReference>
<evidence type="ECO:0000313" key="3">
    <source>
        <dbReference type="EMBL" id="CAF1288334.1"/>
    </source>
</evidence>
<evidence type="ECO:0000313" key="4">
    <source>
        <dbReference type="EMBL" id="CAF1408454.1"/>
    </source>
</evidence>
<dbReference type="Proteomes" id="UP000663868">
    <property type="component" value="Unassembled WGS sequence"/>
</dbReference>
<protein>
    <submittedName>
        <fullName evidence="4">Uncharacterized protein</fullName>
    </submittedName>
</protein>
<dbReference type="Proteomes" id="UP000663891">
    <property type="component" value="Unassembled WGS sequence"/>
</dbReference>
<gene>
    <name evidence="3" type="ORF">IZO911_LOCUS33368</name>
    <name evidence="2" type="ORF">JYZ213_LOCUS6140</name>
    <name evidence="5" type="ORF">KXQ929_LOCUS6656</name>
    <name evidence="6" type="ORF">OKA104_LOCUS14637</name>
    <name evidence="7" type="ORF">OXD698_LOCUS32524</name>
    <name evidence="4" type="ORF">VCS650_LOCUS36947</name>
</gene>
<evidence type="ECO:0000313" key="6">
    <source>
        <dbReference type="EMBL" id="CAF3733388.1"/>
    </source>
</evidence>
<comment type="caution">
    <text evidence="4">The sequence shown here is derived from an EMBL/GenBank/DDBJ whole genome shotgun (WGS) entry which is preliminary data.</text>
</comment>
<accession>A0A815LDJ2</accession>
<evidence type="ECO:0000313" key="2">
    <source>
        <dbReference type="EMBL" id="CAF0817797.1"/>
    </source>
</evidence>